<dbReference type="AlphaFoldDB" id="A0A484PN33"/>
<dbReference type="EMBL" id="CAADIB010000006">
    <property type="protein sequence ID" value="VFR25869.1"/>
    <property type="molecule type" value="Genomic_DNA"/>
</dbReference>
<gene>
    <name evidence="1" type="ORF">ANDO1_4161</name>
    <name evidence="2" type="ORF">ANDO2_4067</name>
</gene>
<dbReference type="EMBL" id="CAADHZ010000015">
    <property type="protein sequence ID" value="VFR24446.1"/>
    <property type="molecule type" value="Genomic_DNA"/>
</dbReference>
<evidence type="ECO:0000313" key="1">
    <source>
        <dbReference type="EMBL" id="VFR24446.1"/>
    </source>
</evidence>
<accession>A0A484PN33</accession>
<evidence type="ECO:0000313" key="2">
    <source>
        <dbReference type="EMBL" id="VFR25869.1"/>
    </source>
</evidence>
<organism evidence="2">
    <name type="scientific">plant metagenome</name>
    <dbReference type="NCBI Taxonomy" id="1297885"/>
    <lineage>
        <taxon>unclassified sequences</taxon>
        <taxon>metagenomes</taxon>
        <taxon>organismal metagenomes</taxon>
    </lineage>
</organism>
<protein>
    <submittedName>
        <fullName evidence="2">Uncharacterized protein</fullName>
    </submittedName>
</protein>
<proteinExistence type="predicted"/>
<reference evidence="2" key="1">
    <citation type="submission" date="2019-03" db="EMBL/GenBank/DDBJ databases">
        <authorList>
            <person name="Danneels B."/>
        </authorList>
    </citation>
    <scope>NUCLEOTIDE SEQUENCE</scope>
</reference>
<name>A0A484PN33_9ZZZZ</name>
<sequence>MPAATFEPSTLDEERSMVVWLLLEPRLMLMDTPPTPPFCATASTALTAASAVVPKASACMTGSPLREAASAILAPVCAALTTGLLALTVRTLCLTSWTSRSCAVSVTASMRMSRPTNETSPWRDRMLLPRSAYASVN</sequence>